<gene>
    <name evidence="2" type="ORF">BDZ94DRAFT_1276357</name>
</gene>
<evidence type="ECO:0000256" key="1">
    <source>
        <dbReference type="SAM" id="MobiDB-lite"/>
    </source>
</evidence>
<organism evidence="2 3">
    <name type="scientific">Collybia nuda</name>
    <dbReference type="NCBI Taxonomy" id="64659"/>
    <lineage>
        <taxon>Eukaryota</taxon>
        <taxon>Fungi</taxon>
        <taxon>Dikarya</taxon>
        <taxon>Basidiomycota</taxon>
        <taxon>Agaricomycotina</taxon>
        <taxon>Agaricomycetes</taxon>
        <taxon>Agaricomycetidae</taxon>
        <taxon>Agaricales</taxon>
        <taxon>Tricholomatineae</taxon>
        <taxon>Clitocybaceae</taxon>
        <taxon>Collybia</taxon>
    </lineage>
</organism>
<dbReference type="Proteomes" id="UP000807353">
    <property type="component" value="Unassembled WGS sequence"/>
</dbReference>
<dbReference type="EMBL" id="MU150451">
    <property type="protein sequence ID" value="KAF9456162.1"/>
    <property type="molecule type" value="Genomic_DNA"/>
</dbReference>
<protein>
    <submittedName>
        <fullName evidence="2">Uncharacterized protein</fullName>
    </submittedName>
</protein>
<reference evidence="2" key="1">
    <citation type="submission" date="2020-11" db="EMBL/GenBank/DDBJ databases">
        <authorList>
            <consortium name="DOE Joint Genome Institute"/>
            <person name="Ahrendt S."/>
            <person name="Riley R."/>
            <person name="Andreopoulos W."/>
            <person name="Labutti K."/>
            <person name="Pangilinan J."/>
            <person name="Ruiz-Duenas F.J."/>
            <person name="Barrasa J.M."/>
            <person name="Sanchez-Garcia M."/>
            <person name="Camarero S."/>
            <person name="Miyauchi S."/>
            <person name="Serrano A."/>
            <person name="Linde D."/>
            <person name="Babiker R."/>
            <person name="Drula E."/>
            <person name="Ayuso-Fernandez I."/>
            <person name="Pacheco R."/>
            <person name="Padilla G."/>
            <person name="Ferreira P."/>
            <person name="Barriuso J."/>
            <person name="Kellner H."/>
            <person name="Castanera R."/>
            <person name="Alfaro M."/>
            <person name="Ramirez L."/>
            <person name="Pisabarro A.G."/>
            <person name="Kuo A."/>
            <person name="Tritt A."/>
            <person name="Lipzen A."/>
            <person name="He G."/>
            <person name="Yan M."/>
            <person name="Ng V."/>
            <person name="Cullen D."/>
            <person name="Martin F."/>
            <person name="Rosso M.-N."/>
            <person name="Henrissat B."/>
            <person name="Hibbett D."/>
            <person name="Martinez A.T."/>
            <person name="Grigoriev I.V."/>
        </authorList>
    </citation>
    <scope>NUCLEOTIDE SEQUENCE</scope>
    <source>
        <strain evidence="2">CBS 247.69</strain>
    </source>
</reference>
<comment type="caution">
    <text evidence="2">The sequence shown here is derived from an EMBL/GenBank/DDBJ whole genome shotgun (WGS) entry which is preliminary data.</text>
</comment>
<dbReference type="OrthoDB" id="3069355at2759"/>
<evidence type="ECO:0000313" key="2">
    <source>
        <dbReference type="EMBL" id="KAF9456162.1"/>
    </source>
</evidence>
<dbReference type="AlphaFoldDB" id="A0A9P5XTB1"/>
<proteinExistence type="predicted"/>
<name>A0A9P5XTB1_9AGAR</name>
<evidence type="ECO:0000313" key="3">
    <source>
        <dbReference type="Proteomes" id="UP000807353"/>
    </source>
</evidence>
<keyword evidence="3" id="KW-1185">Reference proteome</keyword>
<feature type="region of interest" description="Disordered" evidence="1">
    <location>
        <begin position="27"/>
        <end position="48"/>
    </location>
</feature>
<accession>A0A9P5XTB1</accession>
<sequence>MARKPKYLQLAAAQAQAAYTFYRTLAKSDSKRSPKPEGSPGPHTASTIIIDLTSDYVPESDSDGKFTDKDLPEFDEEMWDGFQKDMAQLKEPTPFEHLLVPKSTKSWKKTEQNWRLGYNGQGWSIQFWKDKKAHNLATACAVLLEMTLKWL</sequence>